<evidence type="ECO:0000256" key="1">
    <source>
        <dbReference type="SAM" id="Phobius"/>
    </source>
</evidence>
<keyword evidence="1" id="KW-1133">Transmembrane helix</keyword>
<dbReference type="EMBL" id="QNRQ01000003">
    <property type="protein sequence ID" value="RBP41000.1"/>
    <property type="molecule type" value="Genomic_DNA"/>
</dbReference>
<evidence type="ECO:0000313" key="2">
    <source>
        <dbReference type="EMBL" id="RBP41000.1"/>
    </source>
</evidence>
<protein>
    <submittedName>
        <fullName evidence="2">Uncharacterized protein</fullName>
    </submittedName>
</protein>
<name>A0A366HEU6_9BURK</name>
<proteinExistence type="predicted"/>
<reference evidence="2 3" key="1">
    <citation type="submission" date="2018-06" db="EMBL/GenBank/DDBJ databases">
        <title>Genomic Encyclopedia of Type Strains, Phase IV (KMG-IV): sequencing the most valuable type-strain genomes for metagenomic binning, comparative biology and taxonomic classification.</title>
        <authorList>
            <person name="Goeker M."/>
        </authorList>
    </citation>
    <scope>NUCLEOTIDE SEQUENCE [LARGE SCALE GENOMIC DNA]</scope>
    <source>
        <strain evidence="2 3">DSM 25520</strain>
    </source>
</reference>
<organism evidence="2 3">
    <name type="scientific">Eoetvoesiella caeni</name>
    <dbReference type="NCBI Taxonomy" id="645616"/>
    <lineage>
        <taxon>Bacteria</taxon>
        <taxon>Pseudomonadati</taxon>
        <taxon>Pseudomonadota</taxon>
        <taxon>Betaproteobacteria</taxon>
        <taxon>Burkholderiales</taxon>
        <taxon>Alcaligenaceae</taxon>
        <taxon>Eoetvoesiella</taxon>
    </lineage>
</organism>
<dbReference type="AlphaFoldDB" id="A0A366HEU6"/>
<dbReference type="Proteomes" id="UP000253628">
    <property type="component" value="Unassembled WGS sequence"/>
</dbReference>
<sequence>MSLFKSSDPEKHGDKGMSLLKGLFILAMLGIIAAVVLNQFIG</sequence>
<keyword evidence="1" id="KW-0472">Membrane</keyword>
<gene>
    <name evidence="2" type="ORF">DFR37_103345</name>
</gene>
<comment type="caution">
    <text evidence="2">The sequence shown here is derived from an EMBL/GenBank/DDBJ whole genome shotgun (WGS) entry which is preliminary data.</text>
</comment>
<accession>A0A366HEU6</accession>
<keyword evidence="3" id="KW-1185">Reference proteome</keyword>
<evidence type="ECO:0000313" key="3">
    <source>
        <dbReference type="Proteomes" id="UP000253628"/>
    </source>
</evidence>
<keyword evidence="1" id="KW-0812">Transmembrane</keyword>
<feature type="transmembrane region" description="Helical" evidence="1">
    <location>
        <begin position="20"/>
        <end position="41"/>
    </location>
</feature>
<dbReference type="RefSeq" id="WP_276330270.1">
    <property type="nucleotide sequence ID" value="NZ_JACCEU010000004.1"/>
</dbReference>